<feature type="transmembrane region" description="Helical" evidence="1">
    <location>
        <begin position="12"/>
        <end position="33"/>
    </location>
</feature>
<keyword evidence="4" id="KW-1185">Reference proteome</keyword>
<dbReference type="GO" id="GO:0016020">
    <property type="term" value="C:membrane"/>
    <property type="evidence" value="ECO:0007669"/>
    <property type="project" value="InterPro"/>
</dbReference>
<reference evidence="4" key="1">
    <citation type="submission" date="2018-05" db="EMBL/GenBank/DDBJ databases">
        <authorList>
            <person name="Liu B.-T."/>
        </authorList>
    </citation>
    <scope>NUCLEOTIDE SEQUENCE [LARGE SCALE GENOMIC DNA]</scope>
    <source>
        <strain evidence="4">WD6-1</strain>
    </source>
</reference>
<name>A0A2U2BQS6_9PROT</name>
<feature type="transmembrane region" description="Helical" evidence="1">
    <location>
        <begin position="102"/>
        <end position="123"/>
    </location>
</feature>
<protein>
    <submittedName>
        <fullName evidence="3">EamA/RhaT family transporter</fullName>
    </submittedName>
</protein>
<feature type="transmembrane region" description="Helical" evidence="1">
    <location>
        <begin position="190"/>
        <end position="209"/>
    </location>
</feature>
<keyword evidence="1" id="KW-0812">Transmembrane</keyword>
<keyword evidence="1" id="KW-0472">Membrane</keyword>
<feature type="transmembrane region" description="Helical" evidence="1">
    <location>
        <begin position="162"/>
        <end position="178"/>
    </location>
</feature>
<feature type="transmembrane region" description="Helical" evidence="1">
    <location>
        <begin position="45"/>
        <end position="62"/>
    </location>
</feature>
<feature type="transmembrane region" description="Helical" evidence="1">
    <location>
        <begin position="78"/>
        <end position="96"/>
    </location>
</feature>
<feature type="transmembrane region" description="Helical" evidence="1">
    <location>
        <begin position="130"/>
        <end position="150"/>
    </location>
</feature>
<dbReference type="AlphaFoldDB" id="A0A2U2BQS6"/>
<feature type="transmembrane region" description="Helical" evidence="1">
    <location>
        <begin position="221"/>
        <end position="243"/>
    </location>
</feature>
<evidence type="ECO:0000313" key="4">
    <source>
        <dbReference type="Proteomes" id="UP000245168"/>
    </source>
</evidence>
<comment type="caution">
    <text evidence="3">The sequence shown here is derived from an EMBL/GenBank/DDBJ whole genome shotgun (WGS) entry which is preliminary data.</text>
</comment>
<dbReference type="EMBL" id="QEXV01000007">
    <property type="protein sequence ID" value="PWE16362.1"/>
    <property type="molecule type" value="Genomic_DNA"/>
</dbReference>
<dbReference type="Pfam" id="PF00892">
    <property type="entry name" value="EamA"/>
    <property type="match status" value="2"/>
</dbReference>
<evidence type="ECO:0000259" key="2">
    <source>
        <dbReference type="Pfam" id="PF00892"/>
    </source>
</evidence>
<feature type="transmembrane region" description="Helical" evidence="1">
    <location>
        <begin position="276"/>
        <end position="292"/>
    </location>
</feature>
<keyword evidence="1" id="KW-1133">Transmembrane helix</keyword>
<feature type="domain" description="EamA" evidence="2">
    <location>
        <begin position="15"/>
        <end position="147"/>
    </location>
</feature>
<feature type="domain" description="EamA" evidence="2">
    <location>
        <begin position="160"/>
        <end position="291"/>
    </location>
</feature>
<dbReference type="OrthoDB" id="8770617at2"/>
<organism evidence="3 4">
    <name type="scientific">Marinicauda salina</name>
    <dbReference type="NCBI Taxonomy" id="2135793"/>
    <lineage>
        <taxon>Bacteria</taxon>
        <taxon>Pseudomonadati</taxon>
        <taxon>Pseudomonadota</taxon>
        <taxon>Alphaproteobacteria</taxon>
        <taxon>Maricaulales</taxon>
        <taxon>Maricaulaceae</taxon>
        <taxon>Marinicauda</taxon>
    </lineage>
</organism>
<dbReference type="InterPro" id="IPR037185">
    <property type="entry name" value="EmrE-like"/>
</dbReference>
<evidence type="ECO:0000313" key="3">
    <source>
        <dbReference type="EMBL" id="PWE16362.1"/>
    </source>
</evidence>
<dbReference type="SUPFAM" id="SSF103481">
    <property type="entry name" value="Multidrug resistance efflux transporter EmrE"/>
    <property type="match status" value="2"/>
</dbReference>
<feature type="transmembrane region" description="Helical" evidence="1">
    <location>
        <begin position="250"/>
        <end position="270"/>
    </location>
</feature>
<gene>
    <name evidence="3" type="ORF">DDZ18_13140</name>
</gene>
<evidence type="ECO:0000256" key="1">
    <source>
        <dbReference type="SAM" id="Phobius"/>
    </source>
</evidence>
<dbReference type="PANTHER" id="PTHR22911">
    <property type="entry name" value="ACYL-MALONYL CONDENSING ENZYME-RELATED"/>
    <property type="match status" value="1"/>
</dbReference>
<accession>A0A2U2BQS6</accession>
<sequence>MAAAPEASPQGSALTGVIALLGAATLIGFAPIFVKLSDLGPQAIAFWRLVFALPALALWLAIERRGATTAPKRPDRRAMVLAGVFFSLDLAFWHAGIKITTAANATLLANLAPVIVTAGAWLIFKQRPSWGFAGAAVLALGGAMLLSLVNVEIAPERLPGDALSAMTAVWYAAYLLAIHAARRGASTPRVMLWSTAVATPFALAFTLGFGEPLLPATPAGWLPLIALGVIVHAGGQGGVAFGLGRVPAPLASLIILFQPVVAACAGWIIFGEALTALQIAGAGLVLAGVYIAQRLRVRGAVRAARERGAQAS</sequence>
<proteinExistence type="predicted"/>
<dbReference type="RefSeq" id="WP_109253864.1">
    <property type="nucleotide sequence ID" value="NZ_QEXV01000007.1"/>
</dbReference>
<dbReference type="Proteomes" id="UP000245168">
    <property type="component" value="Unassembled WGS sequence"/>
</dbReference>
<dbReference type="InterPro" id="IPR000620">
    <property type="entry name" value="EamA_dom"/>
</dbReference>